<evidence type="ECO:0000256" key="1">
    <source>
        <dbReference type="ARBA" id="ARBA00004651"/>
    </source>
</evidence>
<dbReference type="GO" id="GO:0042910">
    <property type="term" value="F:xenobiotic transmembrane transporter activity"/>
    <property type="evidence" value="ECO:0007669"/>
    <property type="project" value="InterPro"/>
</dbReference>
<dbReference type="PANTHER" id="PTHR43298:SF2">
    <property type="entry name" value="FMN_FAD EXPORTER YEEO-RELATED"/>
    <property type="match status" value="1"/>
</dbReference>
<keyword evidence="7" id="KW-0406">Ion transport</keyword>
<dbReference type="NCBIfam" id="TIGR00797">
    <property type="entry name" value="matE"/>
    <property type="match status" value="1"/>
</dbReference>
<evidence type="ECO:0000256" key="3">
    <source>
        <dbReference type="ARBA" id="ARBA00022449"/>
    </source>
</evidence>
<feature type="transmembrane region" description="Helical" evidence="10">
    <location>
        <begin position="134"/>
        <end position="158"/>
    </location>
</feature>
<protein>
    <recommendedName>
        <fullName evidence="9">Multidrug-efflux transporter</fullName>
    </recommendedName>
</protein>
<evidence type="ECO:0000256" key="6">
    <source>
        <dbReference type="ARBA" id="ARBA00022989"/>
    </source>
</evidence>
<dbReference type="KEGG" id="lrs:PX52LOC_07477"/>
<proteinExistence type="predicted"/>
<dbReference type="GO" id="GO:0005886">
    <property type="term" value="C:plasma membrane"/>
    <property type="evidence" value="ECO:0007669"/>
    <property type="project" value="UniProtKB-SubCell"/>
</dbReference>
<name>A0A5C1AT55_9BACT</name>
<dbReference type="OrthoDB" id="9806302at2"/>
<dbReference type="EMBL" id="CP042425">
    <property type="protein sequence ID" value="QEL20384.1"/>
    <property type="molecule type" value="Genomic_DNA"/>
</dbReference>
<gene>
    <name evidence="11" type="ORF">PX52LOC_07477</name>
</gene>
<feature type="transmembrane region" description="Helical" evidence="10">
    <location>
        <begin position="429"/>
        <end position="450"/>
    </location>
</feature>
<evidence type="ECO:0000256" key="7">
    <source>
        <dbReference type="ARBA" id="ARBA00023065"/>
    </source>
</evidence>
<dbReference type="InterPro" id="IPR048279">
    <property type="entry name" value="MdtK-like"/>
</dbReference>
<dbReference type="InterPro" id="IPR002528">
    <property type="entry name" value="MATE_fam"/>
</dbReference>
<evidence type="ECO:0000313" key="11">
    <source>
        <dbReference type="EMBL" id="QEL20384.1"/>
    </source>
</evidence>
<dbReference type="AlphaFoldDB" id="A0A5C1AT55"/>
<evidence type="ECO:0000256" key="10">
    <source>
        <dbReference type="SAM" id="Phobius"/>
    </source>
</evidence>
<comment type="subcellular location">
    <subcellularLocation>
        <location evidence="1">Cell membrane</location>
        <topology evidence="1">Multi-pass membrane protein</topology>
    </subcellularLocation>
</comment>
<dbReference type="GO" id="GO:0006811">
    <property type="term" value="P:monoatomic ion transport"/>
    <property type="evidence" value="ECO:0007669"/>
    <property type="project" value="UniProtKB-KW"/>
</dbReference>
<evidence type="ECO:0000313" key="12">
    <source>
        <dbReference type="Proteomes" id="UP000324974"/>
    </source>
</evidence>
<evidence type="ECO:0000256" key="4">
    <source>
        <dbReference type="ARBA" id="ARBA00022475"/>
    </source>
</evidence>
<dbReference type="PANTHER" id="PTHR43298">
    <property type="entry name" value="MULTIDRUG RESISTANCE PROTEIN NORM-RELATED"/>
    <property type="match status" value="1"/>
</dbReference>
<dbReference type="Proteomes" id="UP000324974">
    <property type="component" value="Chromosome"/>
</dbReference>
<keyword evidence="4" id="KW-1003">Cell membrane</keyword>
<keyword evidence="12" id="KW-1185">Reference proteome</keyword>
<dbReference type="Pfam" id="PF01554">
    <property type="entry name" value="MatE"/>
    <property type="match status" value="2"/>
</dbReference>
<dbReference type="CDD" id="cd13137">
    <property type="entry name" value="MATE_NorM_like"/>
    <property type="match status" value="1"/>
</dbReference>
<dbReference type="RefSeq" id="WP_149114691.1">
    <property type="nucleotide sequence ID" value="NZ_CP042425.1"/>
</dbReference>
<feature type="transmembrane region" description="Helical" evidence="10">
    <location>
        <begin position="92"/>
        <end position="114"/>
    </location>
</feature>
<organism evidence="11 12">
    <name type="scientific">Limnoglobus roseus</name>
    <dbReference type="NCBI Taxonomy" id="2598579"/>
    <lineage>
        <taxon>Bacteria</taxon>
        <taxon>Pseudomonadati</taxon>
        <taxon>Planctomycetota</taxon>
        <taxon>Planctomycetia</taxon>
        <taxon>Gemmatales</taxon>
        <taxon>Gemmataceae</taxon>
        <taxon>Limnoglobus</taxon>
    </lineage>
</organism>
<dbReference type="InterPro" id="IPR050222">
    <property type="entry name" value="MATE_MdtK"/>
</dbReference>
<evidence type="ECO:0000256" key="9">
    <source>
        <dbReference type="ARBA" id="ARBA00031636"/>
    </source>
</evidence>
<feature type="transmembrane region" description="Helical" evidence="10">
    <location>
        <begin position="56"/>
        <end position="80"/>
    </location>
</feature>
<feature type="transmembrane region" description="Helical" evidence="10">
    <location>
        <begin position="389"/>
        <end position="409"/>
    </location>
</feature>
<feature type="transmembrane region" description="Helical" evidence="10">
    <location>
        <begin position="317"/>
        <end position="337"/>
    </location>
</feature>
<feature type="transmembrane region" description="Helical" evidence="10">
    <location>
        <begin position="357"/>
        <end position="377"/>
    </location>
</feature>
<keyword evidence="8 10" id="KW-0472">Membrane</keyword>
<evidence type="ECO:0000256" key="8">
    <source>
        <dbReference type="ARBA" id="ARBA00023136"/>
    </source>
</evidence>
<sequence length="460" mass="49325">MTATPSVPLADWRQVLKLALPALAQQYLLLFIQHYDQFLAGPFGESHKAALNTANYIYWLTTCYAVVISAGATALVGRFVGANDRHMANHTTGQAIFLAVVMGLIATAVAWPFLPELLSLLRLKDAAPQIAAAYLSPLVLMVTMQLIETGGIACLIGAGDTRTGLYVLSGVVLVNVPVAYFASRGFGGSELNFVGIAWGTALSHTIGGLAVLTLLIRGRSGLKLTLANLKPDWPLLGRLLRVSIPAAADSLSIAACQLWFLRIVNDLGNEASSAHGIALRWEAFGYQAGGAFGTASMAIISQNLGARRPDQAARGGWMMFAAACGTMSFMGLMFYLFAWPMCRFYSPHDENIAGLGVQALTTVAFAMPALASAIVFTQALRGAGDTRVGVFYSWFGFLVVRIPLAYLLTGREISLGPFGTIAGFDMGLFGAWLAMLVDIWVRGLLFLLRFSSGKWKRVKV</sequence>
<keyword evidence="3" id="KW-0050">Antiport</keyword>
<feature type="transmembrane region" description="Helical" evidence="10">
    <location>
        <begin position="195"/>
        <end position="218"/>
    </location>
</feature>
<feature type="transmembrane region" description="Helical" evidence="10">
    <location>
        <begin position="165"/>
        <end position="183"/>
    </location>
</feature>
<dbReference type="GO" id="GO:0015297">
    <property type="term" value="F:antiporter activity"/>
    <property type="evidence" value="ECO:0007669"/>
    <property type="project" value="UniProtKB-KW"/>
</dbReference>
<keyword evidence="2" id="KW-0813">Transport</keyword>
<dbReference type="PIRSF" id="PIRSF006603">
    <property type="entry name" value="DinF"/>
    <property type="match status" value="1"/>
</dbReference>
<keyword evidence="5 10" id="KW-0812">Transmembrane</keyword>
<reference evidence="12" key="1">
    <citation type="submission" date="2019-08" db="EMBL/GenBank/DDBJ databases">
        <title>Limnoglobus roseus gen. nov., sp. nov., a novel freshwater planctomycete with a giant genome from the family Gemmataceae.</title>
        <authorList>
            <person name="Kulichevskaya I.S."/>
            <person name="Naumoff D.G."/>
            <person name="Miroshnikov K."/>
            <person name="Ivanova A."/>
            <person name="Philippov D.A."/>
            <person name="Hakobyan A."/>
            <person name="Rijpstra I.C."/>
            <person name="Sinninghe Damste J.S."/>
            <person name="Liesack W."/>
            <person name="Dedysh S.N."/>
        </authorList>
    </citation>
    <scope>NUCLEOTIDE SEQUENCE [LARGE SCALE GENOMIC DNA]</scope>
    <source>
        <strain evidence="12">PX52</strain>
    </source>
</reference>
<keyword evidence="6 10" id="KW-1133">Transmembrane helix</keyword>
<evidence type="ECO:0000256" key="2">
    <source>
        <dbReference type="ARBA" id="ARBA00022448"/>
    </source>
</evidence>
<evidence type="ECO:0000256" key="5">
    <source>
        <dbReference type="ARBA" id="ARBA00022692"/>
    </source>
</evidence>
<accession>A0A5C1AT55</accession>